<dbReference type="EMBL" id="CP004388">
    <property type="protein sequence ID" value="AJD50396.1"/>
    <property type="molecule type" value="Genomic_DNA"/>
</dbReference>
<reference evidence="1 2" key="1">
    <citation type="journal article" date="2012" name="J. Bacteriol.">
        <title>Genome sequence of Thalassospira xiamenensis type strain M-5.</title>
        <authorList>
            <person name="Lai Q."/>
            <person name="Shao Z."/>
        </authorList>
    </citation>
    <scope>NUCLEOTIDE SEQUENCE [LARGE SCALE GENOMIC DNA]</scope>
    <source>
        <strain evidence="1 2">M-5</strain>
    </source>
</reference>
<dbReference type="KEGG" id="txi:TH3_01350"/>
<evidence type="ECO:0000313" key="1">
    <source>
        <dbReference type="EMBL" id="AJD50396.1"/>
    </source>
</evidence>
<accession>A0AB72U8A9</accession>
<name>A0AB72U8A9_9PROT</name>
<proteinExistence type="predicted"/>
<sequence>MQARGSGLYSSKNQRPKNIRCVFEQIKFAILVNRENIPPIFTYMNRFPYFTTNLFLFLHHHGIGTENHRPKMIRRAVPR</sequence>
<protein>
    <submittedName>
        <fullName evidence="1">Uncharacterized protein</fullName>
    </submittedName>
</protein>
<dbReference type="AlphaFoldDB" id="A0AB72U8A9"/>
<organism evidence="1 2">
    <name type="scientific">Thalassospira xiamenensis M-5 = DSM 17429</name>
    <dbReference type="NCBI Taxonomy" id="1123366"/>
    <lineage>
        <taxon>Bacteria</taxon>
        <taxon>Pseudomonadati</taxon>
        <taxon>Pseudomonadota</taxon>
        <taxon>Alphaproteobacteria</taxon>
        <taxon>Rhodospirillales</taxon>
        <taxon>Thalassospiraceae</taxon>
        <taxon>Thalassospira</taxon>
    </lineage>
</organism>
<dbReference type="Proteomes" id="UP000007127">
    <property type="component" value="Chromosome"/>
</dbReference>
<evidence type="ECO:0000313" key="2">
    <source>
        <dbReference type="Proteomes" id="UP000007127"/>
    </source>
</evidence>
<gene>
    <name evidence="1" type="ORF">TH3_01350</name>
</gene>